<name>A0ABW4D0W5_9LACO</name>
<gene>
    <name evidence="1" type="ORF">ACFQ44_05810</name>
</gene>
<evidence type="ECO:0000313" key="1">
    <source>
        <dbReference type="EMBL" id="MFD1455201.1"/>
    </source>
</evidence>
<keyword evidence="2" id="KW-1185">Reference proteome</keyword>
<evidence type="ECO:0000313" key="2">
    <source>
        <dbReference type="Proteomes" id="UP001597189"/>
    </source>
</evidence>
<proteinExistence type="predicted"/>
<accession>A0ABW4D0W5</accession>
<sequence length="84" mass="9475">MSLGGTSAEYDRLFGRQQTANIKDPFGDAYLDSVKHSALVAAYKTMAVHLRHRMQAPQASPKQLERDYLQLLRTKAKLKELGEL</sequence>
<dbReference type="RefSeq" id="WP_203644440.1">
    <property type="nucleotide sequence ID" value="NZ_BOLN01000004.1"/>
</dbReference>
<reference evidence="2" key="1">
    <citation type="journal article" date="2019" name="Int. J. Syst. Evol. Microbiol.">
        <title>The Global Catalogue of Microorganisms (GCM) 10K type strain sequencing project: providing services to taxonomists for standard genome sequencing and annotation.</title>
        <authorList>
            <consortium name="The Broad Institute Genomics Platform"/>
            <consortium name="The Broad Institute Genome Sequencing Center for Infectious Disease"/>
            <person name="Wu L."/>
            <person name="Ma J."/>
        </authorList>
    </citation>
    <scope>NUCLEOTIDE SEQUENCE [LARGE SCALE GENOMIC DNA]</scope>
    <source>
        <strain evidence="2">CCM 8979</strain>
    </source>
</reference>
<dbReference type="Proteomes" id="UP001597189">
    <property type="component" value="Unassembled WGS sequence"/>
</dbReference>
<organism evidence="1 2">
    <name type="scientific">Levilactobacillus lanxiensis</name>
    <dbReference type="NCBI Taxonomy" id="2799568"/>
    <lineage>
        <taxon>Bacteria</taxon>
        <taxon>Bacillati</taxon>
        <taxon>Bacillota</taxon>
        <taxon>Bacilli</taxon>
        <taxon>Lactobacillales</taxon>
        <taxon>Lactobacillaceae</taxon>
        <taxon>Levilactobacillus</taxon>
    </lineage>
</organism>
<dbReference type="EMBL" id="JBHTOD010000004">
    <property type="protein sequence ID" value="MFD1455201.1"/>
    <property type="molecule type" value="Genomic_DNA"/>
</dbReference>
<protein>
    <submittedName>
        <fullName evidence="1">Uncharacterized protein</fullName>
    </submittedName>
</protein>
<comment type="caution">
    <text evidence="1">The sequence shown here is derived from an EMBL/GenBank/DDBJ whole genome shotgun (WGS) entry which is preliminary data.</text>
</comment>